<dbReference type="Proteomes" id="UP000717515">
    <property type="component" value="Unassembled WGS sequence"/>
</dbReference>
<dbReference type="GO" id="GO:0005739">
    <property type="term" value="C:mitochondrion"/>
    <property type="evidence" value="ECO:0007669"/>
    <property type="project" value="TreeGrafter"/>
</dbReference>
<dbReference type="PANTHER" id="PTHR12499:SF0">
    <property type="entry name" value="OPTIC ATROPHY 3 PROTEIN"/>
    <property type="match status" value="1"/>
</dbReference>
<gene>
    <name evidence="5" type="ORF">KVV02_002435</name>
</gene>
<dbReference type="EMBL" id="JAIFTL010000268">
    <property type="protein sequence ID" value="KAG9320678.1"/>
    <property type="molecule type" value="Genomic_DNA"/>
</dbReference>
<feature type="compositionally biased region" description="Low complexity" evidence="4">
    <location>
        <begin position="250"/>
        <end position="269"/>
    </location>
</feature>
<accession>A0A9P8CUI8</accession>
<dbReference type="Pfam" id="PF07047">
    <property type="entry name" value="OPA3"/>
    <property type="match status" value="2"/>
</dbReference>
<evidence type="ECO:0000313" key="5">
    <source>
        <dbReference type="EMBL" id="KAG9320678.1"/>
    </source>
</evidence>
<comment type="caution">
    <text evidence="5">The sequence shown here is derived from an EMBL/GenBank/DDBJ whole genome shotgun (WGS) entry which is preliminary data.</text>
</comment>
<proteinExistence type="inferred from homology"/>
<evidence type="ECO:0000256" key="2">
    <source>
        <dbReference type="ARBA" id="ARBA00023054"/>
    </source>
</evidence>
<protein>
    <recommendedName>
        <fullName evidence="7">OPA3-domain-containing protein</fullName>
    </recommendedName>
</protein>
<feature type="compositionally biased region" description="Low complexity" evidence="4">
    <location>
        <begin position="223"/>
        <end position="240"/>
    </location>
</feature>
<sequence length="329" mass="35965">MSALKLGFLAIRTIAKPIANSIKSYSVKHPKYAPKARVDNLPVSTPTEFNVDTRFRDACISVAQFSHKTEMQLKMKFLGYKVESIRPLNDARAVEMGANFLGEAIIFGVAGSLIIAENARTRMNARDRKNHVDDTLDNLLLITSELREEFNQLSLTSEQRIDELQKENQVLKKTLNEILDVSLRLRNHTPYSGQEIAIGNSAGGFVLQIADEPMVRSFPPDPSASSSSTPSPSTVSRSAPQETTTPPGPTLTSNSASLASSSTSPLQSSYDFHHEHHQLGHPQAEDDFILIEQQTSLPPQQVKKGRWEGISLSWFGSGSSGSSSSSSAV</sequence>
<evidence type="ECO:0000313" key="6">
    <source>
        <dbReference type="Proteomes" id="UP000717515"/>
    </source>
</evidence>
<feature type="region of interest" description="Disordered" evidence="4">
    <location>
        <begin position="215"/>
        <end position="304"/>
    </location>
</feature>
<name>A0A9P8CUI8_MORAP</name>
<dbReference type="AlphaFoldDB" id="A0A9P8CUI8"/>
<dbReference type="InterPro" id="IPR010754">
    <property type="entry name" value="OPA3-like"/>
</dbReference>
<evidence type="ECO:0000256" key="1">
    <source>
        <dbReference type="ARBA" id="ARBA00007584"/>
    </source>
</evidence>
<reference evidence="5" key="1">
    <citation type="submission" date="2021-07" db="EMBL/GenBank/DDBJ databases">
        <title>Draft genome of Mortierella alpina, strain LL118, isolated from an aspen leaf litter sample.</title>
        <authorList>
            <person name="Yang S."/>
            <person name="Vinatzer B.A."/>
        </authorList>
    </citation>
    <scope>NUCLEOTIDE SEQUENCE</scope>
    <source>
        <strain evidence="5">LL118</strain>
    </source>
</reference>
<keyword evidence="2 3" id="KW-0175">Coiled coil</keyword>
<dbReference type="GO" id="GO:0019216">
    <property type="term" value="P:regulation of lipid metabolic process"/>
    <property type="evidence" value="ECO:0007669"/>
    <property type="project" value="TreeGrafter"/>
</dbReference>
<evidence type="ECO:0000256" key="4">
    <source>
        <dbReference type="SAM" id="MobiDB-lite"/>
    </source>
</evidence>
<evidence type="ECO:0000256" key="3">
    <source>
        <dbReference type="SAM" id="Coils"/>
    </source>
</evidence>
<dbReference type="PANTHER" id="PTHR12499">
    <property type="entry name" value="OPTIC ATROPHY 3 PROTEIN OPA3"/>
    <property type="match status" value="1"/>
</dbReference>
<feature type="coiled-coil region" evidence="3">
    <location>
        <begin position="147"/>
        <end position="181"/>
    </location>
</feature>
<organism evidence="5 6">
    <name type="scientific">Mortierella alpina</name>
    <name type="common">Oleaginous fungus</name>
    <name type="synonym">Mortierella renispora</name>
    <dbReference type="NCBI Taxonomy" id="64518"/>
    <lineage>
        <taxon>Eukaryota</taxon>
        <taxon>Fungi</taxon>
        <taxon>Fungi incertae sedis</taxon>
        <taxon>Mucoromycota</taxon>
        <taxon>Mortierellomycotina</taxon>
        <taxon>Mortierellomycetes</taxon>
        <taxon>Mortierellales</taxon>
        <taxon>Mortierellaceae</taxon>
        <taxon>Mortierella</taxon>
    </lineage>
</organism>
<comment type="similarity">
    <text evidence="1">Belongs to the OPA3 family.</text>
</comment>
<evidence type="ECO:0008006" key="7">
    <source>
        <dbReference type="Google" id="ProtNLM"/>
    </source>
</evidence>